<sequence length="78" mass="8931">MIQAISPRYQVPHKDYFSRVAIPSLYDEVSATREPLQLAFTSFLCAWVKDHKGGFKKKQGENKMEVKIQLQTPCGFVV</sequence>
<evidence type="ECO:0000313" key="1">
    <source>
        <dbReference type="EnsemblMetazoa" id="Aqu2.1.01219_001"/>
    </source>
</evidence>
<proteinExistence type="predicted"/>
<name>A0A1X7SGK6_AMPQE</name>
<reference evidence="1" key="1">
    <citation type="submission" date="2017-05" db="UniProtKB">
        <authorList>
            <consortium name="EnsemblMetazoa"/>
        </authorList>
    </citation>
    <scope>IDENTIFICATION</scope>
</reference>
<protein>
    <submittedName>
        <fullName evidence="1">Uncharacterized protein</fullName>
    </submittedName>
</protein>
<accession>A0A1X7SGK6</accession>
<dbReference type="AlphaFoldDB" id="A0A1X7SGK6"/>
<dbReference type="InParanoid" id="A0A1X7SGK6"/>
<organism evidence="1">
    <name type="scientific">Amphimedon queenslandica</name>
    <name type="common">Sponge</name>
    <dbReference type="NCBI Taxonomy" id="400682"/>
    <lineage>
        <taxon>Eukaryota</taxon>
        <taxon>Metazoa</taxon>
        <taxon>Porifera</taxon>
        <taxon>Demospongiae</taxon>
        <taxon>Heteroscleromorpha</taxon>
        <taxon>Haplosclerida</taxon>
        <taxon>Niphatidae</taxon>
        <taxon>Amphimedon</taxon>
    </lineage>
</organism>
<dbReference type="EnsemblMetazoa" id="Aqu2.1.01219_001">
    <property type="protein sequence ID" value="Aqu2.1.01219_001"/>
    <property type="gene ID" value="Aqu2.1.01219"/>
</dbReference>